<feature type="transmembrane region" description="Helical" evidence="7">
    <location>
        <begin position="258"/>
        <end position="276"/>
    </location>
</feature>
<evidence type="ECO:0000256" key="2">
    <source>
        <dbReference type="ARBA" id="ARBA00007977"/>
    </source>
</evidence>
<keyword evidence="6 7" id="KW-0472">Membrane</keyword>
<gene>
    <name evidence="8" type="ORF">APORC_1346</name>
</gene>
<evidence type="ECO:0000256" key="3">
    <source>
        <dbReference type="ARBA" id="ARBA00022475"/>
    </source>
</evidence>
<dbReference type="GO" id="GO:0005886">
    <property type="term" value="C:plasma membrane"/>
    <property type="evidence" value="ECO:0007669"/>
    <property type="project" value="UniProtKB-SubCell"/>
</dbReference>
<feature type="transmembrane region" description="Helical" evidence="7">
    <location>
        <begin position="288"/>
        <end position="308"/>
    </location>
</feature>
<dbReference type="PANTHER" id="PTHR30106:SF2">
    <property type="entry name" value="UPF0324 INNER MEMBRANE PROTEIN YEIH"/>
    <property type="match status" value="1"/>
</dbReference>
<evidence type="ECO:0000256" key="7">
    <source>
        <dbReference type="SAM" id="Phobius"/>
    </source>
</evidence>
<dbReference type="PANTHER" id="PTHR30106">
    <property type="entry name" value="INNER MEMBRANE PROTEIN YEIH-RELATED"/>
    <property type="match status" value="1"/>
</dbReference>
<evidence type="ECO:0000256" key="6">
    <source>
        <dbReference type="ARBA" id="ARBA00023136"/>
    </source>
</evidence>
<evidence type="ECO:0000256" key="5">
    <source>
        <dbReference type="ARBA" id="ARBA00022989"/>
    </source>
</evidence>
<feature type="transmembrane region" description="Helical" evidence="7">
    <location>
        <begin position="128"/>
        <end position="147"/>
    </location>
</feature>
<keyword evidence="3" id="KW-1003">Cell membrane</keyword>
<dbReference type="AlphaFoldDB" id="A0A5C2HDC0"/>
<dbReference type="EMBL" id="CP036246">
    <property type="protein sequence ID" value="QEP40936.1"/>
    <property type="molecule type" value="Genomic_DNA"/>
</dbReference>
<sequence>MKTNNQDIKLLIIGTLVIFVFAIISISIANSKIVSSLAISPLIVGIILGIFFANTIKESFFDKYNQAITFSAKKLLRVGIILYGFRLSFQDIANVGFGGVFVAFFIVFSTFILGYFIGVKVLKLDREVTILCSSGASICGAAAVMATSGVLKNESYKSAIAVSFVVIFGSIGMFLLPFLYNIGLIPLDNNQIGIYFGAVLHEVANVVAAGNMVSDEATNSAIIVKMIRVMFLVPFLLLLSYFLIKFPNSENIRAKSKIIIPWFAVIFIVVVAFNSFDFLNIKTIKTINYIDMTVLTMAMFALGLNTNLKKFKEVGIKPFYLTLLLFIYLCFIGYFLVLFFFN</sequence>
<accession>A0A5C2HDC0</accession>
<evidence type="ECO:0000313" key="9">
    <source>
        <dbReference type="Proteomes" id="UP000322644"/>
    </source>
</evidence>
<dbReference type="InterPro" id="IPR018383">
    <property type="entry name" value="UPF0324_pro"/>
</dbReference>
<protein>
    <submittedName>
        <fullName evidence="8">YeiH/YadS family membrane protein</fullName>
    </submittedName>
</protein>
<dbReference type="Proteomes" id="UP000322644">
    <property type="component" value="Chromosome"/>
</dbReference>
<feature type="transmembrane region" description="Helical" evidence="7">
    <location>
        <begin position="226"/>
        <end position="246"/>
    </location>
</feature>
<feature type="transmembrane region" description="Helical" evidence="7">
    <location>
        <begin position="320"/>
        <end position="341"/>
    </location>
</feature>
<evidence type="ECO:0000313" key="8">
    <source>
        <dbReference type="EMBL" id="QEP40936.1"/>
    </source>
</evidence>
<evidence type="ECO:0000256" key="1">
    <source>
        <dbReference type="ARBA" id="ARBA00004651"/>
    </source>
</evidence>
<dbReference type="InterPro" id="IPR004630">
    <property type="entry name" value="UPF0324_YeiH-like"/>
</dbReference>
<reference evidence="8 9" key="1">
    <citation type="submission" date="2019-09" db="EMBL/GenBank/DDBJ databases">
        <title>Complete genome sequencing of four Arcobacter species reveals a diverse suite of mobile elements.</title>
        <authorList>
            <person name="Miller W.G."/>
            <person name="Yee E."/>
            <person name="Bono J.L."/>
        </authorList>
    </citation>
    <scope>NUCLEOTIDE SEQUENCE [LARGE SCALE GENOMIC DNA]</scope>
    <source>
        <strain evidence="8 9">CCUG 56899</strain>
    </source>
</reference>
<proteinExistence type="inferred from homology"/>
<feature type="transmembrane region" description="Helical" evidence="7">
    <location>
        <begin position="7"/>
        <end position="28"/>
    </location>
</feature>
<feature type="transmembrane region" description="Helical" evidence="7">
    <location>
        <begin position="95"/>
        <end position="116"/>
    </location>
</feature>
<name>A0A5C2HDC0_9BACT</name>
<evidence type="ECO:0000256" key="4">
    <source>
        <dbReference type="ARBA" id="ARBA00022692"/>
    </source>
</evidence>
<organism evidence="8 9">
    <name type="scientific">Arcobacter porcinus</name>
    <dbReference type="NCBI Taxonomy" id="1935204"/>
    <lineage>
        <taxon>Bacteria</taxon>
        <taxon>Pseudomonadati</taxon>
        <taxon>Campylobacterota</taxon>
        <taxon>Epsilonproteobacteria</taxon>
        <taxon>Campylobacterales</taxon>
        <taxon>Arcobacteraceae</taxon>
        <taxon>Arcobacter</taxon>
    </lineage>
</organism>
<feature type="transmembrane region" description="Helical" evidence="7">
    <location>
        <begin position="192"/>
        <end position="214"/>
    </location>
</feature>
<comment type="subcellular location">
    <subcellularLocation>
        <location evidence="1">Cell membrane</location>
        <topology evidence="1">Multi-pass membrane protein</topology>
    </subcellularLocation>
</comment>
<keyword evidence="4 7" id="KW-0812">Transmembrane</keyword>
<dbReference type="Pfam" id="PF03601">
    <property type="entry name" value="Cons_hypoth698"/>
    <property type="match status" value="1"/>
</dbReference>
<comment type="similarity">
    <text evidence="2">Belongs to the UPF0324 family.</text>
</comment>
<dbReference type="KEGG" id="apoc:APORC_1346"/>
<dbReference type="RefSeq" id="WP_066246944.1">
    <property type="nucleotide sequence ID" value="NZ_CP036246.2"/>
</dbReference>
<reference evidence="8 9" key="2">
    <citation type="submission" date="2019-09" db="EMBL/GenBank/DDBJ databases">
        <title>Taxonomic note: a critical rebuttal of the proposed division of the genus Arcobacter into six genera, emended descriptions of Arcobacter anaerophilus and the genus Arcobacter, and an assessment of genus-level boundaries for Epsilonproteobacteria using in silico genomic comparator tools.</title>
        <authorList>
            <person name="On S.L.W."/>
            <person name="Miller W.G."/>
            <person name="Biggs P."/>
            <person name="Cornelius A."/>
            <person name="Vandamme P."/>
        </authorList>
    </citation>
    <scope>NUCLEOTIDE SEQUENCE [LARGE SCALE GENOMIC DNA]</scope>
    <source>
        <strain evidence="8 9">CCUG 56899</strain>
    </source>
</reference>
<feature type="transmembrane region" description="Helical" evidence="7">
    <location>
        <begin position="159"/>
        <end position="180"/>
    </location>
</feature>
<feature type="transmembrane region" description="Helical" evidence="7">
    <location>
        <begin position="34"/>
        <end position="53"/>
    </location>
</feature>
<keyword evidence="5 7" id="KW-1133">Transmembrane helix</keyword>
<dbReference type="NCBIfam" id="TIGR00698">
    <property type="entry name" value="YeiH family putative sulfate export transporter"/>
    <property type="match status" value="1"/>
</dbReference>